<dbReference type="Proteomes" id="UP000013783">
    <property type="component" value="Unassembled WGS sequence"/>
</dbReference>
<sequence>MVEMMMQFFGGLIQWAVEFFGQMIDVVSDILIYLFSAQL</sequence>
<evidence type="ECO:0000313" key="1">
    <source>
        <dbReference type="EMBL" id="EOH75202.1"/>
    </source>
</evidence>
<protein>
    <submittedName>
        <fullName evidence="1">Uncharacterized protein</fullName>
    </submittedName>
</protein>
<evidence type="ECO:0000313" key="4">
    <source>
        <dbReference type="Proteomes" id="UP000014148"/>
    </source>
</evidence>
<name>R2NT26_9ENTE</name>
<organism evidence="1 3">
    <name type="scientific">Enterococcus malodoratus ATCC 43197</name>
    <dbReference type="NCBI Taxonomy" id="1158601"/>
    <lineage>
        <taxon>Bacteria</taxon>
        <taxon>Bacillati</taxon>
        <taxon>Bacillota</taxon>
        <taxon>Bacilli</taxon>
        <taxon>Lactobacillales</taxon>
        <taxon>Enterococcaceae</taxon>
        <taxon>Enterococcus</taxon>
    </lineage>
</organism>
<reference evidence="2 4" key="2">
    <citation type="submission" date="2013-03" db="EMBL/GenBank/DDBJ databases">
        <title>The Genome Sequence of Enterococcus malodoratus ATCC_43197 (PacBio/Illumina hybrid assembly).</title>
        <authorList>
            <consortium name="The Broad Institute Genomics Platform"/>
            <consortium name="The Broad Institute Genome Sequencing Center for Infectious Disease"/>
            <person name="Earl A."/>
            <person name="Russ C."/>
            <person name="Gilmore M."/>
            <person name="Surin D."/>
            <person name="Walker B."/>
            <person name="Young S."/>
            <person name="Zeng Q."/>
            <person name="Gargeya S."/>
            <person name="Fitzgerald M."/>
            <person name="Haas B."/>
            <person name="Abouelleil A."/>
            <person name="Allen A.W."/>
            <person name="Alvarado L."/>
            <person name="Arachchi H.M."/>
            <person name="Berlin A.M."/>
            <person name="Chapman S.B."/>
            <person name="Gainer-Dewar J."/>
            <person name="Goldberg J."/>
            <person name="Griggs A."/>
            <person name="Gujja S."/>
            <person name="Hansen M."/>
            <person name="Howarth C."/>
            <person name="Imamovic A."/>
            <person name="Ireland A."/>
            <person name="Larimer J."/>
            <person name="McCowan C."/>
            <person name="Murphy C."/>
            <person name="Pearson M."/>
            <person name="Poon T.W."/>
            <person name="Priest M."/>
            <person name="Roberts A."/>
            <person name="Saif S."/>
            <person name="Shea T."/>
            <person name="Sisk P."/>
            <person name="Sykes S."/>
            <person name="Wortman J."/>
            <person name="Nusbaum C."/>
            <person name="Birren B."/>
        </authorList>
    </citation>
    <scope>NUCLEOTIDE SEQUENCE [LARGE SCALE GENOMIC DNA]</scope>
    <source>
        <strain evidence="2 4">ATCC 43197</strain>
    </source>
</reference>
<reference evidence="1 3" key="1">
    <citation type="submission" date="2013-02" db="EMBL/GenBank/DDBJ databases">
        <title>The Genome Sequence of Enterococcus malodoratus ATCC_43197.</title>
        <authorList>
            <consortium name="The Broad Institute Genome Sequencing Platform"/>
            <consortium name="The Broad Institute Genome Sequencing Center for Infectious Disease"/>
            <person name="Earl A.M."/>
            <person name="Gilmore M.S."/>
            <person name="Lebreton F."/>
            <person name="Walker B."/>
            <person name="Young S.K."/>
            <person name="Zeng Q."/>
            <person name="Gargeya S."/>
            <person name="Fitzgerald M."/>
            <person name="Haas B."/>
            <person name="Abouelleil A."/>
            <person name="Alvarado L."/>
            <person name="Arachchi H.M."/>
            <person name="Berlin A.M."/>
            <person name="Chapman S.B."/>
            <person name="Dewar J."/>
            <person name="Goldberg J."/>
            <person name="Griggs A."/>
            <person name="Gujja S."/>
            <person name="Hansen M."/>
            <person name="Howarth C."/>
            <person name="Imamovic A."/>
            <person name="Larimer J."/>
            <person name="McCowan C."/>
            <person name="Murphy C."/>
            <person name="Neiman D."/>
            <person name="Pearson M."/>
            <person name="Priest M."/>
            <person name="Roberts A."/>
            <person name="Saif S."/>
            <person name="Shea T."/>
            <person name="Sisk P."/>
            <person name="Sykes S."/>
            <person name="Wortman J."/>
            <person name="Nusbaum C."/>
            <person name="Birren B."/>
        </authorList>
    </citation>
    <scope>NUCLEOTIDE SEQUENCE [LARGE SCALE GENOMIC DNA]</scope>
    <source>
        <strain evidence="1 3">ATCC 43197</strain>
    </source>
</reference>
<dbReference type="EMBL" id="ASWA01000003">
    <property type="protein sequence ID" value="EOT66664.1"/>
    <property type="molecule type" value="Genomic_DNA"/>
</dbReference>
<dbReference type="Proteomes" id="UP000014148">
    <property type="component" value="Unassembled WGS sequence"/>
</dbReference>
<accession>R2NT26</accession>
<gene>
    <name evidence="2" type="ORF">I585_02185</name>
    <name evidence="1" type="ORF">UAI_03004</name>
</gene>
<evidence type="ECO:0000313" key="2">
    <source>
        <dbReference type="EMBL" id="EOT66664.1"/>
    </source>
</evidence>
<proteinExistence type="predicted"/>
<dbReference type="EMBL" id="AJAK01000020">
    <property type="protein sequence ID" value="EOH75202.1"/>
    <property type="molecule type" value="Genomic_DNA"/>
</dbReference>
<keyword evidence="4" id="KW-1185">Reference proteome</keyword>
<dbReference type="AlphaFoldDB" id="R2NT26"/>
<dbReference type="STRING" id="71451.RV07_GL001630"/>
<evidence type="ECO:0000313" key="3">
    <source>
        <dbReference type="Proteomes" id="UP000013783"/>
    </source>
</evidence>
<dbReference type="PATRIC" id="fig|1158601.3.peg.2974"/>
<comment type="caution">
    <text evidence="1">The sequence shown here is derived from an EMBL/GenBank/DDBJ whole genome shotgun (WGS) entry which is preliminary data.</text>
</comment>